<name>A0ABZ3CJH2_9STAP</name>
<proteinExistence type="predicted"/>
<organism evidence="1 2">
    <name type="scientific">Salinicoccus bachuensis</name>
    <dbReference type="NCBI Taxonomy" id="3136731"/>
    <lineage>
        <taxon>Bacteria</taxon>
        <taxon>Bacillati</taxon>
        <taxon>Bacillota</taxon>
        <taxon>Bacilli</taxon>
        <taxon>Bacillales</taxon>
        <taxon>Staphylococcaceae</taxon>
        <taxon>Salinicoccus</taxon>
    </lineage>
</organism>
<gene>
    <name evidence="1" type="ORF">RQP18_11470</name>
</gene>
<evidence type="ECO:0000313" key="1">
    <source>
        <dbReference type="EMBL" id="WZX29265.1"/>
    </source>
</evidence>
<sequence>MKLINSTRGTVIAQDLIEAHSFWSRFKGLMFRHDMPHDAALHLYPCSSIHTFFMKFDIDVIYINEQNEVVGIEKHLEPGKIGGRFKKARSVIELPAGTLSDLSTGDTVAFAEKNQAI</sequence>
<dbReference type="RefSeq" id="WP_342387828.1">
    <property type="nucleotide sequence ID" value="NZ_CP138333.2"/>
</dbReference>
<dbReference type="Gene3D" id="2.60.120.1140">
    <property type="entry name" value="Protein of unknown function DUF192"/>
    <property type="match status" value="1"/>
</dbReference>
<dbReference type="EMBL" id="CP138333">
    <property type="protein sequence ID" value="WZX29265.1"/>
    <property type="molecule type" value="Genomic_DNA"/>
</dbReference>
<dbReference type="Proteomes" id="UP001455384">
    <property type="component" value="Chromosome"/>
</dbReference>
<accession>A0ABZ3CJH2</accession>
<dbReference type="InterPro" id="IPR003795">
    <property type="entry name" value="DUF192"/>
</dbReference>
<dbReference type="Pfam" id="PF02643">
    <property type="entry name" value="DUF192"/>
    <property type="match status" value="1"/>
</dbReference>
<reference evidence="2" key="1">
    <citation type="submission" date="2023-10" db="EMBL/GenBank/DDBJ databases">
        <title>Genome analysis and identification of Salinococcus sp. Bachu38 nov., a PGPR from the rhizosphere of Tamarix.</title>
        <authorList>
            <person name="Liang Z."/>
            <person name="Zhang X."/>
            <person name="Jia J."/>
            <person name="Chen X."/>
            <person name="Wang Y."/>
            <person name="Wang Q."/>
            <person name="Wang R."/>
        </authorList>
    </citation>
    <scope>NUCLEOTIDE SEQUENCE [LARGE SCALE GENOMIC DNA]</scope>
    <source>
        <strain evidence="2">Bachu38</strain>
    </source>
</reference>
<dbReference type="InterPro" id="IPR038695">
    <property type="entry name" value="Saro_0823-like_sf"/>
</dbReference>
<evidence type="ECO:0000313" key="2">
    <source>
        <dbReference type="Proteomes" id="UP001455384"/>
    </source>
</evidence>
<keyword evidence="2" id="KW-1185">Reference proteome</keyword>
<dbReference type="PANTHER" id="PTHR37953">
    <property type="entry name" value="UPF0127 PROTEIN MJ1496"/>
    <property type="match status" value="1"/>
</dbReference>
<dbReference type="PANTHER" id="PTHR37953:SF1">
    <property type="entry name" value="UPF0127 PROTEIN MJ1496"/>
    <property type="match status" value="1"/>
</dbReference>
<protein>
    <submittedName>
        <fullName evidence="1">DUF192 domain-containing protein</fullName>
    </submittedName>
</protein>